<accession>A0A934W9M1</accession>
<organism evidence="2 3">
    <name type="scientific">Noviherbaspirillum pedocola</name>
    <dbReference type="NCBI Taxonomy" id="2801341"/>
    <lineage>
        <taxon>Bacteria</taxon>
        <taxon>Pseudomonadati</taxon>
        <taxon>Pseudomonadota</taxon>
        <taxon>Betaproteobacteria</taxon>
        <taxon>Burkholderiales</taxon>
        <taxon>Oxalobacteraceae</taxon>
        <taxon>Noviherbaspirillum</taxon>
    </lineage>
</organism>
<reference evidence="2" key="1">
    <citation type="submission" date="2021-01" db="EMBL/GenBank/DDBJ databases">
        <title>Genome sequence of strain Noviherbaspirillum sp. DKR-6.</title>
        <authorList>
            <person name="Chaudhary D.K."/>
        </authorList>
    </citation>
    <scope>NUCLEOTIDE SEQUENCE</scope>
    <source>
        <strain evidence="2">DKR-6</strain>
    </source>
</reference>
<gene>
    <name evidence="2" type="ORF">JJB74_21850</name>
</gene>
<dbReference type="InterPro" id="IPR029032">
    <property type="entry name" value="AhpD-like"/>
</dbReference>
<proteinExistence type="predicted"/>
<dbReference type="InterPro" id="IPR003779">
    <property type="entry name" value="CMD-like"/>
</dbReference>
<dbReference type="PANTHER" id="PTHR35446">
    <property type="entry name" value="SI:CH211-175M2.5"/>
    <property type="match status" value="1"/>
</dbReference>
<evidence type="ECO:0000313" key="3">
    <source>
        <dbReference type="Proteomes" id="UP000622890"/>
    </source>
</evidence>
<dbReference type="GO" id="GO:0051920">
    <property type="term" value="F:peroxiredoxin activity"/>
    <property type="evidence" value="ECO:0007669"/>
    <property type="project" value="InterPro"/>
</dbReference>
<keyword evidence="3" id="KW-1185">Reference proteome</keyword>
<dbReference type="PANTHER" id="PTHR35446:SF3">
    <property type="entry name" value="CMD DOMAIN-CONTAINING PROTEIN"/>
    <property type="match status" value="1"/>
</dbReference>
<dbReference type="AlphaFoldDB" id="A0A934W9M1"/>
<name>A0A934W9M1_9BURK</name>
<protein>
    <submittedName>
        <fullName evidence="2">Carboxymuconolactone decarboxylase family protein</fullName>
    </submittedName>
</protein>
<sequence>MENVARLNLPPQTMETASEKGRAILETAKKQVGFIPNMYANMVNSPGVLETYLTGYRLFRESGAFSAPEQEVIFLSISLENGCTYCMAAHSMIADKASKVPADVIAAIRGNKEIIPDAKLRALSAFARTMVRSRGMPSDADVEHFKSAGYTDRHVLEIVLAIAVKTLSNYSNHLFGTEVDKPFADYRWTPA</sequence>
<dbReference type="SUPFAM" id="SSF69118">
    <property type="entry name" value="AhpD-like"/>
    <property type="match status" value="1"/>
</dbReference>
<dbReference type="Pfam" id="PF02627">
    <property type="entry name" value="CMD"/>
    <property type="match status" value="1"/>
</dbReference>
<feature type="domain" description="Carboxymuconolactone decarboxylase-like" evidence="1">
    <location>
        <begin position="59"/>
        <end position="124"/>
    </location>
</feature>
<dbReference type="Gene3D" id="1.20.1290.10">
    <property type="entry name" value="AhpD-like"/>
    <property type="match status" value="1"/>
</dbReference>
<evidence type="ECO:0000259" key="1">
    <source>
        <dbReference type="Pfam" id="PF02627"/>
    </source>
</evidence>
<dbReference type="Proteomes" id="UP000622890">
    <property type="component" value="Unassembled WGS sequence"/>
</dbReference>
<evidence type="ECO:0000313" key="2">
    <source>
        <dbReference type="EMBL" id="MBK4737274.1"/>
    </source>
</evidence>
<comment type="caution">
    <text evidence="2">The sequence shown here is derived from an EMBL/GenBank/DDBJ whole genome shotgun (WGS) entry which is preliminary data.</text>
</comment>
<dbReference type="EMBL" id="JAEPBG010000011">
    <property type="protein sequence ID" value="MBK4737274.1"/>
    <property type="molecule type" value="Genomic_DNA"/>
</dbReference>